<dbReference type="PANTHER" id="PTHR12989">
    <property type="entry name" value="ALPHA-1,2-GLUCOSYLTRANSFERASE ALG10"/>
    <property type="match status" value="1"/>
</dbReference>
<name>A0AAJ0CTZ1_9HYPO</name>
<evidence type="ECO:0000256" key="13">
    <source>
        <dbReference type="ARBA" id="ARBA00044727"/>
    </source>
</evidence>
<feature type="transmembrane region" description="Helical" evidence="16">
    <location>
        <begin position="501"/>
        <end position="521"/>
    </location>
</feature>
<feature type="transmembrane region" description="Helical" evidence="16">
    <location>
        <begin position="317"/>
        <end position="335"/>
    </location>
</feature>
<keyword evidence="7 17" id="KW-0808">Transferase</keyword>
<evidence type="ECO:0000256" key="3">
    <source>
        <dbReference type="ARBA" id="ARBA00010600"/>
    </source>
</evidence>
<evidence type="ECO:0000313" key="17">
    <source>
        <dbReference type="EMBL" id="KAK2599963.1"/>
    </source>
</evidence>
<feature type="transmembrane region" description="Helical" evidence="16">
    <location>
        <begin position="183"/>
        <end position="200"/>
    </location>
</feature>
<feature type="compositionally biased region" description="Low complexity" evidence="15">
    <location>
        <begin position="393"/>
        <end position="406"/>
    </location>
</feature>
<evidence type="ECO:0000256" key="5">
    <source>
        <dbReference type="ARBA" id="ARBA00018512"/>
    </source>
</evidence>
<sequence length="722" mass="80983">MANETQLERFGAASLATLVLSVPLVLLLSRGTKQKFSVFLPFSLLVLLSVVWLTLVSHTVSQPYLDEVFHIPQAQKYCEGKYLDWDDKITTPPGLYLFSILLQKAAGTIGKPFIFDCSASSLRVTNVLGLIILASLALLCRHEIESLLYAAHSSRRPKTISTYTIHTAFNIALFPLLFFFSGLYYTDVISTAVVVGSFLNHLKRVARDKSSILSDLVTMLLGALTLFMRQTNVFWVVVWMGGLEAVHAVKSLRPERVDQPFMITLADQLKFYAWRYSVGDIHDPPLGLAWPDDMLFTIVSLGVAALCNPVRVVRQIWPYLSVLAAFVCFVVWNGGVVLGDKSNHIATIHLAQLLYIWPFFAFFSLPLLTPYAISFLSMVVPLLRSKNPHHGTSSRSPTSPAESSQSLKQTRGSKAKKSNNSSAASPSSSNNRSSSQLSPGLQAASMIFGSKIILWSLYQLTTLAASATVVEYNTIIHPFTLADNRHYMFYIFRHTIRRGNAVRFMLIIPYTLTRWMIWGIFAGCSEWIASPRNNALCPSRHSLLNEGPYTSHPFWIALGSRKRQTDAAYPKDLNQVAGPLAENDQGLQDLGKHDPLVISAEPVSTSTGLIFLLATALSLMTAPLVEPRYFIIPWVMWRLLIPAWRLHDHRVVNGLFDGVNPNSLVGRMVTLFRRYDLRLTLETLWFVAINVGTGYIFLMKPYVWKDENGQVLDDGRLQRFMW</sequence>
<feature type="transmembrane region" description="Helical" evidence="16">
    <location>
        <begin position="36"/>
        <end position="55"/>
    </location>
</feature>
<feature type="transmembrane region" description="Helical" evidence="16">
    <location>
        <begin position="294"/>
        <end position="310"/>
    </location>
</feature>
<gene>
    <name evidence="17" type="primary">ALG10</name>
    <name evidence="17" type="ORF">QQS21_005265</name>
</gene>
<evidence type="ECO:0000313" key="18">
    <source>
        <dbReference type="Proteomes" id="UP001251528"/>
    </source>
</evidence>
<evidence type="ECO:0000256" key="7">
    <source>
        <dbReference type="ARBA" id="ARBA00022679"/>
    </source>
</evidence>
<keyword evidence="6 17" id="KW-0328">Glycosyltransferase</keyword>
<keyword evidence="8 16" id="KW-0812">Transmembrane</keyword>
<dbReference type="Pfam" id="PF04922">
    <property type="entry name" value="DIE2_ALG10"/>
    <property type="match status" value="1"/>
</dbReference>
<dbReference type="GO" id="GO:0106073">
    <property type="term" value="F:dolichyl pyrophosphate Glc2Man9GlcNAc2 alpha-1,2-glucosyltransferase activity"/>
    <property type="evidence" value="ECO:0007669"/>
    <property type="project" value="UniProtKB-EC"/>
</dbReference>
<evidence type="ECO:0000256" key="9">
    <source>
        <dbReference type="ARBA" id="ARBA00022824"/>
    </source>
</evidence>
<evidence type="ECO:0000256" key="8">
    <source>
        <dbReference type="ARBA" id="ARBA00022692"/>
    </source>
</evidence>
<organism evidence="17 18">
    <name type="scientific">Conoideocrella luteorostrata</name>
    <dbReference type="NCBI Taxonomy" id="1105319"/>
    <lineage>
        <taxon>Eukaryota</taxon>
        <taxon>Fungi</taxon>
        <taxon>Dikarya</taxon>
        <taxon>Ascomycota</taxon>
        <taxon>Pezizomycotina</taxon>
        <taxon>Sordariomycetes</taxon>
        <taxon>Hypocreomycetidae</taxon>
        <taxon>Hypocreales</taxon>
        <taxon>Clavicipitaceae</taxon>
        <taxon>Conoideocrella</taxon>
    </lineage>
</organism>
<feature type="transmembrane region" description="Helical" evidence="16">
    <location>
        <begin position="355"/>
        <end position="383"/>
    </location>
</feature>
<dbReference type="GO" id="GO:0006488">
    <property type="term" value="P:dolichol-linked oligosaccharide biosynthetic process"/>
    <property type="evidence" value="ECO:0007669"/>
    <property type="project" value="InterPro"/>
</dbReference>
<comment type="catalytic activity">
    <reaction evidence="14">
        <text>an alpha-D-Glc-(1-&gt;3)-alpha-D-Glc-(1-&gt;3)-alpha-D-Man-(1-&gt;2)-alpha-D-Man-(1-&gt;2)-alpha-D-Man-(1-&gt;3)-[alpha-D-Man-(1-&gt;2)-alpha-D-Man-(1-&gt;3)-[alpha-D-Man-(1-&gt;2)-alpha-D-Man-(1-&gt;6)]-alpha-D-Man-(1-&gt;6)]-beta-D-Man-(1-&gt;4)-beta-D-GlcNAc-(1-&gt;4)-alpha-D-GlcNAc-diphospho-di-trans,poly-cis-dolichol + a di-trans,poly-cis-dolichyl beta-D-glucosyl phosphate = a alpha-D-Glc-(1-&gt;2)-alpha-D-Glc-(1-&gt;3)-alpha-D-Glc-(1-&gt;3)-alpha-D-Man-(1-&gt;2)-alpha-D-Man-(1-&gt;2)-alpha-D-Man-(1-&gt;3)-[alpha-D-Man-(1-&gt;2)-alpha-D-Man-(1-&gt;3)-[alpha-D-Man-(1-&gt;2)-alpha-D-Man-(1-&gt;6)]-alpha-D-Man-(1-&gt;6)]-beta-D-Man-(1-&gt;4)-beta-D-GlcNAc-(1-&gt;4)-alpha-D-GlcNAc-diphospho-di-trans,poly-cis-dolichol + a di-trans,poly-cis-dolichyl phosphate + H(+)</text>
        <dbReference type="Rhea" id="RHEA:29543"/>
        <dbReference type="Rhea" id="RHEA-COMP:19498"/>
        <dbReference type="Rhea" id="RHEA-COMP:19502"/>
        <dbReference type="Rhea" id="RHEA-COMP:19512"/>
        <dbReference type="Rhea" id="RHEA-COMP:19522"/>
        <dbReference type="ChEBI" id="CHEBI:15378"/>
        <dbReference type="ChEBI" id="CHEBI:57525"/>
        <dbReference type="ChEBI" id="CHEBI:57683"/>
        <dbReference type="ChEBI" id="CHEBI:132522"/>
        <dbReference type="ChEBI" id="CHEBI:132523"/>
        <dbReference type="EC" id="2.4.1.256"/>
    </reaction>
    <physiologicalReaction direction="left-to-right" evidence="14">
        <dbReference type="Rhea" id="RHEA:29544"/>
    </physiologicalReaction>
</comment>
<keyword evidence="18" id="KW-1185">Reference proteome</keyword>
<reference evidence="17" key="1">
    <citation type="submission" date="2023-06" db="EMBL/GenBank/DDBJ databases">
        <title>Conoideocrella luteorostrata (Hypocreales: Clavicipitaceae), a potential biocontrol fungus for elongate hemlock scale in United States Christmas tree production areas.</title>
        <authorList>
            <person name="Barrett H."/>
            <person name="Lovett B."/>
            <person name="Macias A.M."/>
            <person name="Stajich J.E."/>
            <person name="Kasson M.T."/>
        </authorList>
    </citation>
    <scope>NUCLEOTIDE SEQUENCE</scope>
    <source>
        <strain evidence="17">ARSEF 14590</strain>
    </source>
</reference>
<comment type="function">
    <text evidence="13">Dol-P-Glc:Glc(2)Man(9)GlcNAc(2)-PP-Dol alpha-1,2-glucosyltransferase that operates in the biosynthetic pathway of dolichol-linked oligosaccharides, the glycan precursors employed in protein asparagine (N)-glycosylation. The assembly of dolichol-linked oligosaccharides begins on the cytosolic side of the endoplasmic reticulum membrane and finishes in its lumen. The sequential addition of sugars to dolichol pyrophosphate produces dolichol-linked oligosaccharides containing fourteen sugars, including two GlcNAcs, nine mannoses and three glucoses. Once assembled, the oligosaccharide is transferred from the lipid to nascent proteins by oligosaccharyltransferases. In the lumen of the endoplasmic reticulum, adds the third and last glucose residue from dolichyl phosphate glucose (Dol-P-Glc) onto the lipid-linked oligosaccharide intermediate Glc(2)Man(9)GlcNAc(2)-PP-Dol to produce Glc(3)Man(9)GlcNAc(2)-PP-Dol.</text>
</comment>
<keyword evidence="9" id="KW-0256">Endoplasmic reticulum</keyword>
<accession>A0AAJ0CTZ1</accession>
<feature type="compositionally biased region" description="Low complexity" evidence="15">
    <location>
        <begin position="418"/>
        <end position="435"/>
    </location>
</feature>
<evidence type="ECO:0000256" key="14">
    <source>
        <dbReference type="ARBA" id="ARBA00048064"/>
    </source>
</evidence>
<dbReference type="GO" id="GO:0005789">
    <property type="term" value="C:endoplasmic reticulum membrane"/>
    <property type="evidence" value="ECO:0007669"/>
    <property type="project" value="UniProtKB-SubCell"/>
</dbReference>
<keyword evidence="10 16" id="KW-1133">Transmembrane helix</keyword>
<evidence type="ECO:0000256" key="1">
    <source>
        <dbReference type="ARBA" id="ARBA00004477"/>
    </source>
</evidence>
<feature type="transmembrane region" description="Helical" evidence="16">
    <location>
        <begin position="677"/>
        <end position="698"/>
    </location>
</feature>
<evidence type="ECO:0000256" key="2">
    <source>
        <dbReference type="ARBA" id="ARBA00004922"/>
    </source>
</evidence>
<proteinExistence type="inferred from homology"/>
<comment type="pathway">
    <text evidence="2">Protein modification; protein glycosylation.</text>
</comment>
<dbReference type="Proteomes" id="UP001251528">
    <property type="component" value="Unassembled WGS sequence"/>
</dbReference>
<dbReference type="EC" id="2.4.1.256" evidence="4"/>
<dbReference type="EMBL" id="JASWJB010000086">
    <property type="protein sequence ID" value="KAK2599963.1"/>
    <property type="molecule type" value="Genomic_DNA"/>
</dbReference>
<dbReference type="InterPro" id="IPR016900">
    <property type="entry name" value="Alg10"/>
</dbReference>
<evidence type="ECO:0000256" key="12">
    <source>
        <dbReference type="ARBA" id="ARBA00032069"/>
    </source>
</evidence>
<evidence type="ECO:0000256" key="10">
    <source>
        <dbReference type="ARBA" id="ARBA00022989"/>
    </source>
</evidence>
<comment type="similarity">
    <text evidence="3">Belongs to the ALG10 glucosyltransferase family.</text>
</comment>
<evidence type="ECO:0000256" key="11">
    <source>
        <dbReference type="ARBA" id="ARBA00023136"/>
    </source>
</evidence>
<feature type="transmembrane region" description="Helical" evidence="16">
    <location>
        <begin position="609"/>
        <end position="631"/>
    </location>
</feature>
<comment type="subcellular location">
    <subcellularLocation>
        <location evidence="1">Endoplasmic reticulum membrane</location>
        <topology evidence="1">Multi-pass membrane protein</topology>
    </subcellularLocation>
</comment>
<dbReference type="PANTHER" id="PTHR12989:SF10">
    <property type="entry name" value="DOL-P-GLC:GLC(2)MAN(9)GLCNAC(2)-PP-DOL ALPHA-1,2-GLUCOSYLTRANSFERASE-RELATED"/>
    <property type="match status" value="1"/>
</dbReference>
<evidence type="ECO:0000256" key="16">
    <source>
        <dbReference type="SAM" id="Phobius"/>
    </source>
</evidence>
<feature type="region of interest" description="Disordered" evidence="15">
    <location>
        <begin position="389"/>
        <end position="437"/>
    </location>
</feature>
<dbReference type="AlphaFoldDB" id="A0AAJ0CTZ1"/>
<comment type="caution">
    <text evidence="17">The sequence shown here is derived from an EMBL/GenBank/DDBJ whole genome shotgun (WGS) entry which is preliminary data.</text>
</comment>
<evidence type="ECO:0000256" key="15">
    <source>
        <dbReference type="SAM" id="MobiDB-lite"/>
    </source>
</evidence>
<protein>
    <recommendedName>
        <fullName evidence="5">Dol-P-Glc:Glc(2)Man(9)GlcNAc(2)-PP-Dol alpha-1,2-glucosyltransferase</fullName>
        <ecNumber evidence="4">2.4.1.256</ecNumber>
    </recommendedName>
    <alternativeName>
        <fullName evidence="12">Asparagine-linked glycosylation protein 10</fullName>
    </alternativeName>
</protein>
<keyword evidence="11 16" id="KW-0472">Membrane</keyword>
<feature type="transmembrane region" description="Helical" evidence="16">
    <location>
        <begin position="12"/>
        <end position="29"/>
    </location>
</feature>
<evidence type="ECO:0000256" key="4">
    <source>
        <dbReference type="ARBA" id="ARBA00011967"/>
    </source>
</evidence>
<evidence type="ECO:0000256" key="6">
    <source>
        <dbReference type="ARBA" id="ARBA00022676"/>
    </source>
</evidence>